<gene>
    <name evidence="2" type="ORF">KB874_08120</name>
</gene>
<proteinExistence type="predicted"/>
<dbReference type="SUPFAM" id="SSF56524">
    <property type="entry name" value="Oxidoreductase molybdopterin-binding domain"/>
    <property type="match status" value="1"/>
</dbReference>
<sequence>MAAAGELPQPQGPVLLRVSGDITMTNAGDEAHFDREMLIALGQDSVTTSTIWTDGEQTFTGPRLAAVLTAVGAEGTAITATALNDYAVQIPVDDALEGSALLAMDRNGEPMSVRDKGPLWIVYPFDADQKFKSEVYYSRSIWQLDRLAVTR</sequence>
<protein>
    <submittedName>
        <fullName evidence="2">Molybdopterin-dependent oxidoreductase</fullName>
    </submittedName>
</protein>
<dbReference type="InterPro" id="IPR036374">
    <property type="entry name" value="OxRdtase_Mopterin-bd_sf"/>
</dbReference>
<organism evidence="2 3">
    <name type="scientific">Thetidibacter halocola</name>
    <dbReference type="NCBI Taxonomy" id="2827239"/>
    <lineage>
        <taxon>Bacteria</taxon>
        <taxon>Pseudomonadati</taxon>
        <taxon>Pseudomonadota</taxon>
        <taxon>Alphaproteobacteria</taxon>
        <taxon>Rhodobacterales</taxon>
        <taxon>Roseobacteraceae</taxon>
        <taxon>Thetidibacter</taxon>
    </lineage>
</organism>
<comment type="caution">
    <text evidence="2">The sequence shown here is derived from an EMBL/GenBank/DDBJ whole genome shotgun (WGS) entry which is preliminary data.</text>
</comment>
<dbReference type="EMBL" id="JAGTUU010000003">
    <property type="protein sequence ID" value="MBS0124100.1"/>
    <property type="molecule type" value="Genomic_DNA"/>
</dbReference>
<accession>A0A8J7WAR1</accession>
<evidence type="ECO:0000313" key="3">
    <source>
        <dbReference type="Proteomes" id="UP000681356"/>
    </source>
</evidence>
<keyword evidence="3" id="KW-1185">Reference proteome</keyword>
<dbReference type="InterPro" id="IPR000572">
    <property type="entry name" value="OxRdtase_Mopterin-bd_dom"/>
</dbReference>
<feature type="domain" description="Oxidoreductase molybdopterin-binding" evidence="1">
    <location>
        <begin position="54"/>
        <end position="124"/>
    </location>
</feature>
<dbReference type="Pfam" id="PF00174">
    <property type="entry name" value="Oxidored_molyb"/>
    <property type="match status" value="1"/>
</dbReference>
<dbReference type="Proteomes" id="UP000681356">
    <property type="component" value="Unassembled WGS sequence"/>
</dbReference>
<evidence type="ECO:0000259" key="1">
    <source>
        <dbReference type="Pfam" id="PF00174"/>
    </source>
</evidence>
<evidence type="ECO:0000313" key="2">
    <source>
        <dbReference type="EMBL" id="MBS0124100.1"/>
    </source>
</evidence>
<name>A0A8J7WAR1_9RHOB</name>
<dbReference type="Gene3D" id="3.90.420.10">
    <property type="entry name" value="Oxidoreductase, molybdopterin-binding domain"/>
    <property type="match status" value="1"/>
</dbReference>
<reference evidence="2" key="1">
    <citation type="submission" date="2021-04" db="EMBL/GenBank/DDBJ databases">
        <authorList>
            <person name="Yoon J."/>
        </authorList>
    </citation>
    <scope>NUCLEOTIDE SEQUENCE</scope>
    <source>
        <strain evidence="2">KMU-90</strain>
    </source>
</reference>
<dbReference type="AlphaFoldDB" id="A0A8J7WAR1"/>